<dbReference type="InterPro" id="IPR036689">
    <property type="entry name" value="ESAT-6-like_sf"/>
</dbReference>
<gene>
    <name evidence="1" type="ORF">FOH10_26585</name>
</gene>
<dbReference type="RefSeq" id="WP_039809909.1">
    <property type="nucleotide sequence ID" value="NZ_CP041695.1"/>
</dbReference>
<organism evidence="1 2">
    <name type="scientific">Nocardia otitidiscaviarum</name>
    <dbReference type="NCBI Taxonomy" id="1823"/>
    <lineage>
        <taxon>Bacteria</taxon>
        <taxon>Bacillati</taxon>
        <taxon>Actinomycetota</taxon>
        <taxon>Actinomycetes</taxon>
        <taxon>Mycobacteriales</taxon>
        <taxon>Nocardiaceae</taxon>
        <taxon>Nocardia</taxon>
    </lineage>
</organism>
<evidence type="ECO:0008006" key="3">
    <source>
        <dbReference type="Google" id="ProtNLM"/>
    </source>
</evidence>
<dbReference type="EMBL" id="CP041695">
    <property type="protein sequence ID" value="QDP81762.1"/>
    <property type="molecule type" value="Genomic_DNA"/>
</dbReference>
<evidence type="ECO:0000313" key="2">
    <source>
        <dbReference type="Proteomes" id="UP000317039"/>
    </source>
</evidence>
<dbReference type="Pfam" id="PF06013">
    <property type="entry name" value="WXG100"/>
    <property type="match status" value="1"/>
</dbReference>
<dbReference type="KEGG" id="nod:FOH10_26585"/>
<name>A0A516NS82_9NOCA</name>
<dbReference type="AlphaFoldDB" id="A0A516NS82"/>
<dbReference type="SUPFAM" id="SSF140453">
    <property type="entry name" value="EsxAB dimer-like"/>
    <property type="match status" value="1"/>
</dbReference>
<reference evidence="1 2" key="1">
    <citation type="submission" date="2019-07" db="EMBL/GenBank/DDBJ databases">
        <title>Complete Genome Sequence and Methylome Analysis of Nocardia otitidis-caviarum NEB252.</title>
        <authorList>
            <person name="Fomenkov A."/>
            <person name="Anton B.P."/>
            <person name="Vincze T."/>
            <person name="Roberts R.J."/>
        </authorList>
    </citation>
    <scope>NUCLEOTIDE SEQUENCE [LARGE SCALE GENOMIC DNA]</scope>
    <source>
        <strain evidence="1 2">NEB252</strain>
    </source>
</reference>
<sequence>MQRWVMWCHITWRSSEYTEIEVHTMVATDAVAVQNAKDEVATVVDRIQTILAAVQDLVQEGRTGFKGAAAAAYEKAANEWDQEGLRLKGVLMKLEAQVGEGQTQYNNMELENEEGFAAVTGGLTNLA</sequence>
<protein>
    <recommendedName>
        <fullName evidence="3">WXG100 family type VII secretion target</fullName>
    </recommendedName>
</protein>
<dbReference type="GeneID" id="80335931"/>
<evidence type="ECO:0000313" key="1">
    <source>
        <dbReference type="EMBL" id="QDP81762.1"/>
    </source>
</evidence>
<accession>A0A516NS82</accession>
<dbReference type="Proteomes" id="UP000317039">
    <property type="component" value="Chromosome"/>
</dbReference>
<dbReference type="InterPro" id="IPR010310">
    <property type="entry name" value="T7SS_ESAT-6-like"/>
</dbReference>
<proteinExistence type="predicted"/>
<dbReference type="Gene3D" id="1.10.287.1060">
    <property type="entry name" value="ESAT-6-like"/>
    <property type="match status" value="1"/>
</dbReference>